<evidence type="ECO:0000256" key="6">
    <source>
        <dbReference type="ARBA" id="ARBA00022741"/>
    </source>
</evidence>
<evidence type="ECO:0000256" key="1">
    <source>
        <dbReference type="ARBA" id="ARBA00001946"/>
    </source>
</evidence>
<dbReference type="AlphaFoldDB" id="A0A537JG21"/>
<keyword evidence="2" id="KW-1277">Toxin-antitoxin system</keyword>
<dbReference type="PROSITE" id="PS50943">
    <property type="entry name" value="HTH_CROC1"/>
    <property type="match status" value="1"/>
</dbReference>
<keyword evidence="3" id="KW-0808">Transferase</keyword>
<organism evidence="11 12">
    <name type="scientific">Candidatus Segetimicrobium genomatis</name>
    <dbReference type="NCBI Taxonomy" id="2569760"/>
    <lineage>
        <taxon>Bacteria</taxon>
        <taxon>Bacillati</taxon>
        <taxon>Candidatus Sysuimicrobiota</taxon>
        <taxon>Candidatus Sysuimicrobiia</taxon>
        <taxon>Candidatus Sysuimicrobiales</taxon>
        <taxon>Candidatus Segetimicrobiaceae</taxon>
        <taxon>Candidatus Segetimicrobium</taxon>
    </lineage>
</organism>
<dbReference type="CDD" id="cd00093">
    <property type="entry name" value="HTH_XRE"/>
    <property type="match status" value="1"/>
</dbReference>
<keyword evidence="4" id="KW-0548">Nucleotidyltransferase</keyword>
<evidence type="ECO:0000256" key="4">
    <source>
        <dbReference type="ARBA" id="ARBA00022695"/>
    </source>
</evidence>
<dbReference type="InterPro" id="IPR043519">
    <property type="entry name" value="NT_sf"/>
</dbReference>
<evidence type="ECO:0000256" key="5">
    <source>
        <dbReference type="ARBA" id="ARBA00022723"/>
    </source>
</evidence>
<accession>A0A537JG21</accession>
<keyword evidence="5" id="KW-0479">Metal-binding</keyword>
<feature type="domain" description="HTH cro/C1-type" evidence="10">
    <location>
        <begin position="34"/>
        <end position="88"/>
    </location>
</feature>
<evidence type="ECO:0000256" key="7">
    <source>
        <dbReference type="ARBA" id="ARBA00022840"/>
    </source>
</evidence>
<dbReference type="CDD" id="cd05403">
    <property type="entry name" value="NT_KNTase_like"/>
    <property type="match status" value="1"/>
</dbReference>
<name>A0A537JG21_9BACT</name>
<keyword evidence="8" id="KW-0460">Magnesium</keyword>
<dbReference type="Proteomes" id="UP000318093">
    <property type="component" value="Unassembled WGS sequence"/>
</dbReference>
<comment type="caution">
    <text evidence="11">The sequence shown here is derived from an EMBL/GenBank/DDBJ whole genome shotgun (WGS) entry which is preliminary data.</text>
</comment>
<protein>
    <submittedName>
        <fullName evidence="11">Helix-turn-helix domain-containing protein</fullName>
    </submittedName>
</protein>
<keyword evidence="7" id="KW-0067">ATP-binding</keyword>
<evidence type="ECO:0000256" key="9">
    <source>
        <dbReference type="ARBA" id="ARBA00038276"/>
    </source>
</evidence>
<proteinExistence type="inferred from homology"/>
<reference evidence="11 12" key="1">
    <citation type="journal article" date="2019" name="Nat. Microbiol.">
        <title>Mediterranean grassland soil C-N compound turnover is dependent on rainfall and depth, and is mediated by genomically divergent microorganisms.</title>
        <authorList>
            <person name="Diamond S."/>
            <person name="Andeer P.F."/>
            <person name="Li Z."/>
            <person name="Crits-Christoph A."/>
            <person name="Burstein D."/>
            <person name="Anantharaman K."/>
            <person name="Lane K.R."/>
            <person name="Thomas B.C."/>
            <person name="Pan C."/>
            <person name="Northen T.R."/>
            <person name="Banfield J.F."/>
        </authorList>
    </citation>
    <scope>NUCLEOTIDE SEQUENCE [LARGE SCALE GENOMIC DNA]</scope>
    <source>
        <strain evidence="11">NP_6</strain>
    </source>
</reference>
<dbReference type="InterPro" id="IPR010982">
    <property type="entry name" value="Lambda_DNA-bd_dom_sf"/>
</dbReference>
<evidence type="ECO:0000313" key="12">
    <source>
        <dbReference type="Proteomes" id="UP000318093"/>
    </source>
</evidence>
<dbReference type="EMBL" id="VBAN01000159">
    <property type="protein sequence ID" value="TMI82483.1"/>
    <property type="molecule type" value="Genomic_DNA"/>
</dbReference>
<evidence type="ECO:0000256" key="2">
    <source>
        <dbReference type="ARBA" id="ARBA00022649"/>
    </source>
</evidence>
<dbReference type="PANTHER" id="PTHR33571:SF12">
    <property type="entry name" value="BSL3053 PROTEIN"/>
    <property type="match status" value="1"/>
</dbReference>
<comment type="cofactor">
    <cofactor evidence="1">
        <name>Mg(2+)</name>
        <dbReference type="ChEBI" id="CHEBI:18420"/>
    </cofactor>
</comment>
<dbReference type="Gene3D" id="3.30.460.10">
    <property type="entry name" value="Beta Polymerase, domain 2"/>
    <property type="match status" value="1"/>
</dbReference>
<dbReference type="SMART" id="SM00530">
    <property type="entry name" value="HTH_XRE"/>
    <property type="match status" value="1"/>
</dbReference>
<dbReference type="GO" id="GO:0005524">
    <property type="term" value="F:ATP binding"/>
    <property type="evidence" value="ECO:0007669"/>
    <property type="project" value="UniProtKB-KW"/>
</dbReference>
<evidence type="ECO:0000313" key="11">
    <source>
        <dbReference type="EMBL" id="TMI82483.1"/>
    </source>
</evidence>
<dbReference type="Pfam" id="PF01381">
    <property type="entry name" value="HTH_3"/>
    <property type="match status" value="1"/>
</dbReference>
<evidence type="ECO:0000259" key="10">
    <source>
        <dbReference type="PROSITE" id="PS50943"/>
    </source>
</evidence>
<dbReference type="InterPro" id="IPR052038">
    <property type="entry name" value="Type-VII_TA_antitoxin"/>
</dbReference>
<sequence length="195" mass="21433">MARRRGRVAIRATAVSVPRSRKGPNPLEPFRRALAAARRAGGLTQARLAARLGTTQSAIARLERGEVAPTVTTLSRLADALDIQFEVRPRSGLIVRGTSSRLTLADLRARRDELLAITAKHGAHYVRVFGSVARGDARPDSDVDFLVEFQPDRTVLDLSSLILDLEEALGRKVDVVEVRRPSQTTEEIRREAVPL</sequence>
<dbReference type="SUPFAM" id="SSF47413">
    <property type="entry name" value="lambda repressor-like DNA-binding domains"/>
    <property type="match status" value="1"/>
</dbReference>
<dbReference type="SUPFAM" id="SSF81301">
    <property type="entry name" value="Nucleotidyltransferase"/>
    <property type="match status" value="1"/>
</dbReference>
<evidence type="ECO:0000256" key="8">
    <source>
        <dbReference type="ARBA" id="ARBA00022842"/>
    </source>
</evidence>
<gene>
    <name evidence="11" type="ORF">E6H03_05455</name>
</gene>
<evidence type="ECO:0000256" key="3">
    <source>
        <dbReference type="ARBA" id="ARBA00022679"/>
    </source>
</evidence>
<dbReference type="GO" id="GO:0003677">
    <property type="term" value="F:DNA binding"/>
    <property type="evidence" value="ECO:0007669"/>
    <property type="project" value="InterPro"/>
</dbReference>
<keyword evidence="6" id="KW-0547">Nucleotide-binding</keyword>
<dbReference type="PANTHER" id="PTHR33571">
    <property type="entry name" value="SSL8005 PROTEIN"/>
    <property type="match status" value="1"/>
</dbReference>
<comment type="similarity">
    <text evidence="9">Belongs to the MntA antitoxin family.</text>
</comment>
<dbReference type="GO" id="GO:0046872">
    <property type="term" value="F:metal ion binding"/>
    <property type="evidence" value="ECO:0007669"/>
    <property type="project" value="UniProtKB-KW"/>
</dbReference>
<dbReference type="InterPro" id="IPR002934">
    <property type="entry name" value="Polymerase_NTP_transf_dom"/>
</dbReference>
<dbReference type="GO" id="GO:0016779">
    <property type="term" value="F:nucleotidyltransferase activity"/>
    <property type="evidence" value="ECO:0007669"/>
    <property type="project" value="UniProtKB-KW"/>
</dbReference>
<dbReference type="Gene3D" id="1.10.260.40">
    <property type="entry name" value="lambda repressor-like DNA-binding domains"/>
    <property type="match status" value="1"/>
</dbReference>
<dbReference type="InterPro" id="IPR001387">
    <property type="entry name" value="Cro/C1-type_HTH"/>
</dbReference>
<dbReference type="Pfam" id="PF01909">
    <property type="entry name" value="NTP_transf_2"/>
    <property type="match status" value="1"/>
</dbReference>